<evidence type="ECO:0000256" key="1">
    <source>
        <dbReference type="ARBA" id="ARBA00004167"/>
    </source>
</evidence>
<feature type="region of interest" description="Disordered" evidence="12">
    <location>
        <begin position="1"/>
        <end position="38"/>
    </location>
</feature>
<evidence type="ECO:0000256" key="12">
    <source>
        <dbReference type="SAM" id="MobiDB-lite"/>
    </source>
</evidence>
<feature type="disulfide bond" evidence="11">
    <location>
        <begin position="635"/>
        <end position="644"/>
    </location>
</feature>
<evidence type="ECO:0000256" key="4">
    <source>
        <dbReference type="ARBA" id="ARBA00022475"/>
    </source>
</evidence>
<keyword evidence="6 13" id="KW-0812">Transmembrane</keyword>
<feature type="compositionally biased region" description="Polar residues" evidence="12">
    <location>
        <begin position="302"/>
        <end position="320"/>
    </location>
</feature>
<dbReference type="OrthoDB" id="442731at2759"/>
<dbReference type="Gene3D" id="2.180.10.10">
    <property type="entry name" value="RHS repeat-associated core"/>
    <property type="match status" value="1"/>
</dbReference>
<feature type="compositionally biased region" description="Polar residues" evidence="12">
    <location>
        <begin position="138"/>
        <end position="150"/>
    </location>
</feature>
<evidence type="ECO:0000313" key="16">
    <source>
        <dbReference type="Proteomes" id="UP000683360"/>
    </source>
</evidence>
<dbReference type="Pfam" id="PF23093">
    <property type="entry name" value="GBD_Tenm3"/>
    <property type="match status" value="1"/>
</dbReference>
<dbReference type="Pfam" id="PF25021">
    <property type="entry name" value="TEN_NHL"/>
    <property type="match status" value="1"/>
</dbReference>
<feature type="disulfide bond" evidence="11">
    <location>
        <begin position="804"/>
        <end position="813"/>
    </location>
</feature>
<dbReference type="Pfam" id="PF25023">
    <property type="entry name" value="TEN_YD-shell"/>
    <property type="match status" value="1"/>
</dbReference>
<dbReference type="Pfam" id="PF25020">
    <property type="entry name" value="TTR_TEN1-4"/>
    <property type="match status" value="1"/>
</dbReference>
<dbReference type="InterPro" id="IPR000742">
    <property type="entry name" value="EGF"/>
</dbReference>
<dbReference type="PANTHER" id="PTHR11219">
    <property type="entry name" value="TENEURIN AND N-ACETYLGLUCOSAMINE-1-PHOSPHODIESTER ALPHA-N-ACETYLGLUCOSAMINIDASE"/>
    <property type="match status" value="1"/>
</dbReference>
<dbReference type="Pfam" id="PF25024">
    <property type="entry name" value="EGF_TEN"/>
    <property type="match status" value="1"/>
</dbReference>
<dbReference type="InterPro" id="IPR011041">
    <property type="entry name" value="Quinoprot_gluc/sorb_DH_b-prop"/>
</dbReference>
<dbReference type="InterPro" id="IPR028916">
    <property type="entry name" value="Tox-GHH_dom"/>
</dbReference>
<dbReference type="PROSITE" id="PS01186">
    <property type="entry name" value="EGF_2"/>
    <property type="match status" value="3"/>
</dbReference>
<organism evidence="15 16">
    <name type="scientific">Mytilus edulis</name>
    <name type="common">Blue mussel</name>
    <dbReference type="NCBI Taxonomy" id="6550"/>
    <lineage>
        <taxon>Eukaryota</taxon>
        <taxon>Metazoa</taxon>
        <taxon>Spiralia</taxon>
        <taxon>Lophotrochozoa</taxon>
        <taxon>Mollusca</taxon>
        <taxon>Bivalvia</taxon>
        <taxon>Autobranchia</taxon>
        <taxon>Pteriomorphia</taxon>
        <taxon>Mytilida</taxon>
        <taxon>Mytiloidea</taxon>
        <taxon>Mytilidae</taxon>
        <taxon>Mytilinae</taxon>
        <taxon>Mytilus</taxon>
    </lineage>
</organism>
<dbReference type="InterPro" id="IPR051216">
    <property type="entry name" value="Teneurin"/>
</dbReference>
<feature type="domain" description="EGF-like" evidence="14">
    <location>
        <begin position="684"/>
        <end position="717"/>
    </location>
</feature>
<feature type="disulfide bond" evidence="11">
    <location>
        <begin position="783"/>
        <end position="793"/>
    </location>
</feature>
<dbReference type="Proteomes" id="UP000683360">
    <property type="component" value="Unassembled WGS sequence"/>
</dbReference>
<dbReference type="InterPro" id="IPR057629">
    <property type="entry name" value="Teneurin1-4_GBD"/>
</dbReference>
<dbReference type="InterPro" id="IPR008969">
    <property type="entry name" value="CarboxyPept-like_regulatory"/>
</dbReference>
<evidence type="ECO:0000256" key="10">
    <source>
        <dbReference type="ARBA" id="ARBA00023157"/>
    </source>
</evidence>
<evidence type="ECO:0000256" key="9">
    <source>
        <dbReference type="ARBA" id="ARBA00023136"/>
    </source>
</evidence>
<feature type="region of interest" description="Disordered" evidence="12">
    <location>
        <begin position="81"/>
        <end position="161"/>
    </location>
</feature>
<feature type="compositionally biased region" description="Polar residues" evidence="12">
    <location>
        <begin position="212"/>
        <end position="226"/>
    </location>
</feature>
<sequence>MDGNYNYHKSKHRRSHIKNTNGSMSYSSSDDEEDFHSDDNLRPYEEVKVAHNHKKLNGLGSFAFVLLIGLTPDVISAVDKKGRHDNPKDPQLYHYKSGSDGDLDSDQERSAKHASLNVNHQGSQCSISSNELDHEPTRQNGNVSRLSMSDSEQENVSHRHSHAFHQPHVHQPCMAHHIPYPALHHAATAPAFPYLPPPPPPPIEDIPGRTPIQKQRSLGQGSNRGTYSDAETCVCHRHYGDSYSAHYHRGHYSDMDTSSRLRHCPYSEGEVSDFEPHYLEQTPSGNVYIPDGQPRFPRTVPRSGSCTQEKPCSQSRTSNTVPNHCQNGHDLDRIFLSTATFNGRLPPPVTDDYYYSKFNCTGKHMKKLQRGCTWRCTALVLVAICVVLLACTLYFAAAMVFKEKDPVSAGALNSSSHLGSTVGPTYFLVGDPNVKHQIPPKSFWMLKFNQDTDKRVKFNFSIPSSAILGVYGRRGIAPSIVQYDFFEVLDGSTIPMRKTRSTDRIKRSYYGKDTGFVQYLMEGKWYLNIYNDRNFPQYISFKTAEDNSLVSECPSDCYGHGDCVDGNCRCFPGFIGWDCKERDCLVVCNGNGQYIGGVCHCIQGWKGQECNVPENECALPDCNGNGYCHEGECHCDTGFQGPHCGIVDCLLPNCSGNGVCHLGQCVCFKGFKGPDCRLPDKLNVTNLCARDCSERGKYDAELGKCICDRFFTGKNCQTEVCRLTCYRGTCRNQKCICDAGWGGALCDQLSCDPRCDDFKGKCENGTCVCRKGWNGKHCTIDGCPNGCSKHGECRHFSDGWKCTCHTGWTGKGCDVAMEMVCDDMEDNDRDGLKDCQDPDCCMTASCVEDAFCQMSPDPVDILLRKQPPSPTASFYDRMKFLIEENSVQIGTSRNAFNESQVSVIRGAVLTKDGTPLLGVRVTVTRQPLYGYTLTRREGQFDILVNGGGSVTLEFTRLPFITKKISVLVPWNQIVTMETVVMHLKNQLGEAFEPDPKLCGVMHDHYKLKPVVLSTWQHTQLGACPERSTLIPESQVLQESIEIPGTHVHLVYHSSDAIGYKSVILIQMTPDTIPSNLALVHLKVYVEGNHVEKTFEADPELKYTHSWDRKNAYNQKVYGIVPARVHVGYKYTGCDYVFWEVRSTTMSGFDMTSSGIGGWNLDIHHTYNFQEGILHKGDGTNIYLKEKPQELVNILGNGQQRKPDCDMCNGRALDNSLLLPIAMASGRDGSLYVWDHNFIRKVTPGRDDIASILETSSISTSHKPYMTVSPVDGRLYISDYMKYRIIRIATMGPVKDLKSNFEVIAGTGEECPPMALDKCGDGKRAKDARLVRPKGIAISKDGIIYVADNLNIRKITPDGKIHTLIDSQAQSMAWEPMDCGTSQPADKVRLQWPTDLTIDPLDDTLHILDKNVIMKMTKDRKLITIAGRPINCPINTREFLPSGVLPDNEQASGVATDVTLVNPQSLAFGNQGELYVVESDTHHINRVRVVTSDGLIHHFAGVKSKCDCQQIMCKCYKEEETLAAQALFNELTSITVTPDGIVHIGDAGNLRVFSIMSKLPPQSNAGEYVVVSPETEEIYVFNHYGQHKHTVNIMTDQYMYNFTYNVNSFYGKLENILDDAGNKVEIKRNYAMHAKTIISPDNSGCEIIMDNMNQLQKFLSPDNSTAVFKYAETSELLISKFMSNGKTYIYSYNQMGRLREIQQPTGEVTELKTDVNTTGSIVRVTTDGTDIVAMATYGSVQSAMHGPAETKVTYLPDGTIVVVFPSNMSISVESGEHPILENQHRMHFKRKIIMPGKLVHKLEWRFYKRTSKGPSRPRKIERVGNRMRVGASFSRHANMHDTHGAADYKGKALLLLVHQLLINGENLLTVQYDRETHTEKIMKKDLQEIITIQYDDSGLPTSFSPANGHHALNITYRQDGHISHWQYGEIREQRIYNDAGLLQERLSSSGAPYTFRYRYGRRPTDILMPSGLQYYLEYDNQGNLKFLRTPGLGKHYFNQITSIGVQRYLYHIPELENPYIEEYDANGKLLQVLFPSEQRKVVYKYNMYAQPEHVYFDGTDIHFVYDDNISRLKTAEIKWNSYNAMEHFEYAGTLFSQYGIDFAMDVVSSAVSTYAYDNNFRLTEIRTRFGKNFTTTCNMAYDTDTGRLKSLKSFKFDWPLVDSERISDSHMTITSEYDNYNRLQAMKYKFGEKEALEFSVGYDTMNRIHHWSMRLQEGMSSDYQYVYDINGNVVDILLDGQSTWRYRYDNNGNINKISERETYRILEYDVGDRLKKSGPYQYKYDKDGFLIQRHNQQITFNSNGQFIGISQRSTFRRMYIYDTQGRLIMEDNNFGGILQFFYMNIEKPLLITHSYNHTTSELSQYLYHPNGKLIGMERNNVFYYVATDPMGSPLVIFNKDGGIVKENDYDPLGKLESDSSPGFQFVFGFQGGIYSPVTELVMLNSRVYDTATGHWISPGYSQVLKNLRDIPENPLLTNNYRFMDLINVHVQRKNLPITSITNWLLMLGYDVRSLAPDISYSGEIRPKQKQNQHVLLPMSSAFECTFLRDMDSLITMTNVPKSKVSPLQESGDLEPAPLPFIFGNGVMLSYHDGKAVVTLSDDTPMWARQLALVLVNSSQIVNLRFNIKGKDTHYLIKPDHAQADIDLNTLGIKSDVVLFDNNINVTVHRNKHIDFRQNPNPDTDIRLRGKHSVINIRYGTTIDKERKRLLKHAKERAVTHAWAREKWILQNNLKSKHQWTEEEKQSILNFGFARGYEGHFIRRSEEFPDLSDDCNNIRFVKSNR</sequence>
<dbReference type="Pfam" id="PF15636">
    <property type="entry name" value="Tox-GHH"/>
    <property type="match status" value="1"/>
</dbReference>
<keyword evidence="9 13" id="KW-0472">Membrane</keyword>
<evidence type="ECO:0000256" key="8">
    <source>
        <dbReference type="ARBA" id="ARBA00022989"/>
    </source>
</evidence>
<dbReference type="InterPro" id="IPR011042">
    <property type="entry name" value="6-blade_b-propeller_TolB-like"/>
</dbReference>
<comment type="caution">
    <text evidence="11">Lacks conserved residue(s) required for the propagation of feature annotation.</text>
</comment>
<feature type="compositionally biased region" description="Polar residues" evidence="12">
    <location>
        <begin position="116"/>
        <end position="130"/>
    </location>
</feature>
<accession>A0A8S3VRM1</accession>
<evidence type="ECO:0000256" key="2">
    <source>
        <dbReference type="ARBA" id="ARBA00004236"/>
    </source>
</evidence>
<evidence type="ECO:0000256" key="11">
    <source>
        <dbReference type="PROSITE-ProRule" id="PRU00076"/>
    </source>
</evidence>
<feature type="region of interest" description="Disordered" evidence="12">
    <location>
        <begin position="300"/>
        <end position="320"/>
    </location>
</feature>
<dbReference type="PANTHER" id="PTHR11219:SF69">
    <property type="entry name" value="TENEURIN-A"/>
    <property type="match status" value="1"/>
</dbReference>
<dbReference type="EMBL" id="CAJPWZ010003324">
    <property type="protein sequence ID" value="CAG2257290.1"/>
    <property type="molecule type" value="Genomic_DNA"/>
</dbReference>
<keyword evidence="7" id="KW-0677">Repeat</keyword>
<keyword evidence="8 13" id="KW-1133">Transmembrane helix</keyword>
<dbReference type="Pfam" id="PF24329">
    <property type="entry name" value="FN-plug_TEN1-4"/>
    <property type="match status" value="1"/>
</dbReference>
<feature type="domain" description="EGF-like" evidence="14">
    <location>
        <begin position="779"/>
        <end position="814"/>
    </location>
</feature>
<dbReference type="InterPro" id="IPR056823">
    <property type="entry name" value="TEN-like_YD-shell"/>
</dbReference>
<evidence type="ECO:0000256" key="6">
    <source>
        <dbReference type="ARBA" id="ARBA00022692"/>
    </source>
</evidence>
<comment type="caution">
    <text evidence="15">The sequence shown here is derived from an EMBL/GenBank/DDBJ whole genome shotgun (WGS) entry which is preliminary data.</text>
</comment>
<evidence type="ECO:0000256" key="13">
    <source>
        <dbReference type="SAM" id="Phobius"/>
    </source>
</evidence>
<reference evidence="15" key="1">
    <citation type="submission" date="2021-03" db="EMBL/GenBank/DDBJ databases">
        <authorList>
            <person name="Bekaert M."/>
        </authorList>
    </citation>
    <scope>NUCLEOTIDE SEQUENCE</scope>
</reference>
<dbReference type="InterPro" id="IPR056820">
    <property type="entry name" value="TEN_TTR-like"/>
</dbReference>
<keyword evidence="4" id="KW-1003">Cell membrane</keyword>
<dbReference type="SUPFAM" id="SSF63825">
    <property type="entry name" value="YWTD domain"/>
    <property type="match status" value="1"/>
</dbReference>
<proteinExistence type="inferred from homology"/>
<feature type="domain" description="EGF-like" evidence="14">
    <location>
        <begin position="613"/>
        <end position="645"/>
    </location>
</feature>
<keyword evidence="10 11" id="KW-1015">Disulfide bond</keyword>
<feature type="compositionally biased region" description="Basic residues" evidence="12">
    <location>
        <begin position="8"/>
        <end position="17"/>
    </location>
</feature>
<feature type="region of interest" description="Disordered" evidence="12">
    <location>
        <begin position="191"/>
        <end position="226"/>
    </location>
</feature>
<dbReference type="Gene3D" id="2.10.25.10">
    <property type="entry name" value="Laminin"/>
    <property type="match status" value="5"/>
</dbReference>
<feature type="compositionally biased region" description="Pro residues" evidence="12">
    <location>
        <begin position="193"/>
        <end position="204"/>
    </location>
</feature>
<evidence type="ECO:0000256" key="7">
    <source>
        <dbReference type="ARBA" id="ARBA00022737"/>
    </source>
</evidence>
<dbReference type="SUPFAM" id="SSF49464">
    <property type="entry name" value="Carboxypeptidase regulatory domain-like"/>
    <property type="match status" value="1"/>
</dbReference>
<dbReference type="PROSITE" id="PS00022">
    <property type="entry name" value="EGF_1"/>
    <property type="match status" value="4"/>
</dbReference>
<feature type="transmembrane region" description="Helical" evidence="13">
    <location>
        <begin position="372"/>
        <end position="397"/>
    </location>
</feature>
<evidence type="ECO:0000259" key="14">
    <source>
        <dbReference type="PROSITE" id="PS50026"/>
    </source>
</evidence>
<dbReference type="SMART" id="SM00181">
    <property type="entry name" value="EGF"/>
    <property type="match status" value="8"/>
</dbReference>
<dbReference type="Pfam" id="PF23538">
    <property type="entry name" value="Teneurin_ABD"/>
    <property type="match status" value="1"/>
</dbReference>
<keyword evidence="16" id="KW-1185">Reference proteome</keyword>
<dbReference type="CDD" id="cd00054">
    <property type="entry name" value="EGF_CA"/>
    <property type="match status" value="1"/>
</dbReference>
<comment type="subcellular location">
    <subcellularLocation>
        <location evidence="2">Cell membrane</location>
    </subcellularLocation>
    <subcellularLocation>
        <location evidence="1">Membrane</location>
        <topology evidence="1">Single-pass membrane protein</topology>
    </subcellularLocation>
</comment>
<evidence type="ECO:0000256" key="3">
    <source>
        <dbReference type="ARBA" id="ARBA00009385"/>
    </source>
</evidence>
<name>A0A8S3VRM1_MYTED</name>
<dbReference type="SUPFAM" id="SSF50952">
    <property type="entry name" value="Soluble quinoprotein glucose dehydrogenase"/>
    <property type="match status" value="1"/>
</dbReference>
<feature type="disulfide bond" evidence="11">
    <location>
        <begin position="707"/>
        <end position="716"/>
    </location>
</feature>
<gene>
    <name evidence="15" type="ORF">MEDL_68533</name>
</gene>
<dbReference type="InterPro" id="IPR056822">
    <property type="entry name" value="TEN_NHL"/>
</dbReference>
<protein>
    <submittedName>
        <fullName evidence="15">Teneurin-a</fullName>
    </submittedName>
</protein>
<evidence type="ECO:0000256" key="5">
    <source>
        <dbReference type="ARBA" id="ARBA00022536"/>
    </source>
</evidence>
<keyword evidence="5 11" id="KW-0245">EGF-like domain</keyword>
<evidence type="ECO:0000313" key="15">
    <source>
        <dbReference type="EMBL" id="CAG2257290.1"/>
    </source>
</evidence>
<dbReference type="InterPro" id="IPR057627">
    <property type="entry name" value="FN-plug_TEN1-4"/>
</dbReference>
<comment type="similarity">
    <text evidence="3">Belongs to the tenascin family. Teneurin subfamily.</text>
</comment>
<feature type="transmembrane region" description="Helical" evidence="13">
    <location>
        <begin position="59"/>
        <end position="78"/>
    </location>
</feature>
<dbReference type="Gene3D" id="2.120.10.30">
    <property type="entry name" value="TolB, C-terminal domain"/>
    <property type="match status" value="2"/>
</dbReference>
<dbReference type="GO" id="GO:0005886">
    <property type="term" value="C:plasma membrane"/>
    <property type="evidence" value="ECO:0007669"/>
    <property type="project" value="UniProtKB-SubCell"/>
</dbReference>
<dbReference type="PROSITE" id="PS50026">
    <property type="entry name" value="EGF_3"/>
    <property type="match status" value="3"/>
</dbReference>